<feature type="transmembrane region" description="Helical" evidence="1">
    <location>
        <begin position="12"/>
        <end position="30"/>
    </location>
</feature>
<organism evidence="2 3">
    <name type="scientific">Brucella anthropi</name>
    <name type="common">Ochrobactrum anthropi</name>
    <dbReference type="NCBI Taxonomy" id="529"/>
    <lineage>
        <taxon>Bacteria</taxon>
        <taxon>Pseudomonadati</taxon>
        <taxon>Pseudomonadota</taxon>
        <taxon>Alphaproteobacteria</taxon>
        <taxon>Hyphomicrobiales</taxon>
        <taxon>Brucellaceae</taxon>
        <taxon>Brucella/Ochrobactrum group</taxon>
        <taxon>Brucella</taxon>
    </lineage>
</organism>
<evidence type="ECO:0000313" key="3">
    <source>
        <dbReference type="Proteomes" id="UP000441102"/>
    </source>
</evidence>
<dbReference type="Proteomes" id="UP000441102">
    <property type="component" value="Unassembled WGS sequence"/>
</dbReference>
<dbReference type="RefSeq" id="WP_151576426.1">
    <property type="nucleotide sequence ID" value="NZ_WBWX01000002.1"/>
</dbReference>
<keyword evidence="1" id="KW-1133">Transmembrane helix</keyword>
<proteinExistence type="predicted"/>
<protein>
    <submittedName>
        <fullName evidence="2">Uncharacterized protein</fullName>
    </submittedName>
</protein>
<keyword evidence="1" id="KW-0472">Membrane</keyword>
<gene>
    <name evidence="2" type="ORF">F9L06_08035</name>
</gene>
<comment type="caution">
    <text evidence="2">The sequence shown here is derived from an EMBL/GenBank/DDBJ whole genome shotgun (WGS) entry which is preliminary data.</text>
</comment>
<sequence>MGILGFILSHWRVFSVIACFLAGLGLYALGHNDGRQDAALDAAKAAANAIQKRANVDEEIIGMDAVALCLELGGLRDECRKLRRMEADKP</sequence>
<evidence type="ECO:0000256" key="1">
    <source>
        <dbReference type="SAM" id="Phobius"/>
    </source>
</evidence>
<reference evidence="2 3" key="1">
    <citation type="submission" date="2019-09" db="EMBL/GenBank/DDBJ databases">
        <title>Taxonomic organization of the family Brucellaceae based on a phylogenomic approach.</title>
        <authorList>
            <person name="Leclercq S."/>
            <person name="Cloeckaert A."/>
            <person name="Zygmunt M.S."/>
        </authorList>
    </citation>
    <scope>NUCLEOTIDE SEQUENCE [LARGE SCALE GENOMIC DNA]</scope>
    <source>
        <strain evidence="2 3">CCUG 34461</strain>
    </source>
</reference>
<evidence type="ECO:0000313" key="2">
    <source>
        <dbReference type="EMBL" id="KAB2801618.1"/>
    </source>
</evidence>
<accession>A0A6I0DRK0</accession>
<name>A0A6I0DRK0_BRUAN</name>
<keyword evidence="1" id="KW-0812">Transmembrane</keyword>
<dbReference type="AlphaFoldDB" id="A0A6I0DRK0"/>
<dbReference type="EMBL" id="WBWX01000002">
    <property type="protein sequence ID" value="KAB2801618.1"/>
    <property type="molecule type" value="Genomic_DNA"/>
</dbReference>